<evidence type="ECO:0000256" key="4">
    <source>
        <dbReference type="SAM" id="Coils"/>
    </source>
</evidence>
<accession>A0ABP8Y8Z4</accession>
<keyword evidence="2" id="KW-0813">Transport</keyword>
<name>A0ABP8Y8Z4_9MICO</name>
<evidence type="ECO:0008006" key="7">
    <source>
        <dbReference type="Google" id="ProtNLM"/>
    </source>
</evidence>
<evidence type="ECO:0000256" key="1">
    <source>
        <dbReference type="ARBA" id="ARBA00005850"/>
    </source>
</evidence>
<protein>
    <recommendedName>
        <fullName evidence="7">V-type ATPase, D subunit</fullName>
    </recommendedName>
</protein>
<dbReference type="Gene3D" id="1.10.287.3240">
    <property type="match status" value="1"/>
</dbReference>
<sequence length="211" mass="23519">MTPGHRSVPPGRAGRVWLRRRLRTARRGREQMDRRLRILLPLRRGLVAVVDQQRHDWSVACEEAATWLRRAAVLGGEDALDLARSGQRVEVEVAWVSSMGVTFPVEARVGRTGPEVERLWGNPALAPAAAAAWRMTQAAAALAVTEEALRRLDAEITLTRRRLRVLDQRWLPQLTGALTDLELVLEQTELEDGIRLRHGGATGTRRTPSGP</sequence>
<dbReference type="Proteomes" id="UP001500556">
    <property type="component" value="Unassembled WGS sequence"/>
</dbReference>
<evidence type="ECO:0000313" key="6">
    <source>
        <dbReference type="Proteomes" id="UP001500556"/>
    </source>
</evidence>
<keyword evidence="6" id="KW-1185">Reference proteome</keyword>
<feature type="coiled-coil region" evidence="4">
    <location>
        <begin position="135"/>
        <end position="169"/>
    </location>
</feature>
<dbReference type="EMBL" id="BAABLO010000010">
    <property type="protein sequence ID" value="GAA4723536.1"/>
    <property type="molecule type" value="Genomic_DNA"/>
</dbReference>
<organism evidence="5 6">
    <name type="scientific">Pedococcus ginsenosidimutans</name>
    <dbReference type="NCBI Taxonomy" id="490570"/>
    <lineage>
        <taxon>Bacteria</taxon>
        <taxon>Bacillati</taxon>
        <taxon>Actinomycetota</taxon>
        <taxon>Actinomycetes</taxon>
        <taxon>Micrococcales</taxon>
        <taxon>Intrasporangiaceae</taxon>
        <taxon>Pedococcus</taxon>
    </lineage>
</organism>
<dbReference type="RefSeq" id="WP_345503264.1">
    <property type="nucleotide sequence ID" value="NZ_BAABLO010000010.1"/>
</dbReference>
<comment type="similarity">
    <text evidence="1">Belongs to the V-ATPase D subunit family.</text>
</comment>
<gene>
    <name evidence="5" type="ORF">GCM10025782_21890</name>
</gene>
<dbReference type="Pfam" id="PF01813">
    <property type="entry name" value="ATP-synt_D"/>
    <property type="match status" value="1"/>
</dbReference>
<proteinExistence type="inferred from homology"/>
<evidence type="ECO:0000256" key="2">
    <source>
        <dbReference type="ARBA" id="ARBA00022448"/>
    </source>
</evidence>
<comment type="caution">
    <text evidence="5">The sequence shown here is derived from an EMBL/GenBank/DDBJ whole genome shotgun (WGS) entry which is preliminary data.</text>
</comment>
<dbReference type="InterPro" id="IPR002699">
    <property type="entry name" value="V_ATPase_D"/>
</dbReference>
<evidence type="ECO:0000256" key="3">
    <source>
        <dbReference type="ARBA" id="ARBA00023065"/>
    </source>
</evidence>
<keyword evidence="3" id="KW-0406">Ion transport</keyword>
<reference evidence="6" key="1">
    <citation type="journal article" date="2019" name="Int. J. Syst. Evol. Microbiol.">
        <title>The Global Catalogue of Microorganisms (GCM) 10K type strain sequencing project: providing services to taxonomists for standard genome sequencing and annotation.</title>
        <authorList>
            <consortium name="The Broad Institute Genomics Platform"/>
            <consortium name="The Broad Institute Genome Sequencing Center for Infectious Disease"/>
            <person name="Wu L."/>
            <person name="Ma J."/>
        </authorList>
    </citation>
    <scope>NUCLEOTIDE SEQUENCE [LARGE SCALE GENOMIC DNA]</scope>
    <source>
        <strain evidence="6">JCM 18961</strain>
    </source>
</reference>
<keyword evidence="4" id="KW-0175">Coiled coil</keyword>
<evidence type="ECO:0000313" key="5">
    <source>
        <dbReference type="EMBL" id="GAA4723536.1"/>
    </source>
</evidence>